<evidence type="ECO:0000313" key="4">
    <source>
        <dbReference type="EMBL" id="QZN98838.1"/>
    </source>
</evidence>
<dbReference type="KEGG" id="cmet:K6K41_18105"/>
<dbReference type="Pfam" id="PF18417">
    <property type="entry name" value="LodA_C"/>
    <property type="match status" value="1"/>
</dbReference>
<dbReference type="RefSeq" id="WP_261401823.1">
    <property type="nucleotide sequence ID" value="NZ_CP081869.1"/>
</dbReference>
<dbReference type="InterPro" id="IPR041168">
    <property type="entry name" value="LodA_N"/>
</dbReference>
<evidence type="ECO:0000259" key="3">
    <source>
        <dbReference type="Pfam" id="PF18417"/>
    </source>
</evidence>
<feature type="region of interest" description="Disordered" evidence="1">
    <location>
        <begin position="225"/>
        <end position="245"/>
    </location>
</feature>
<accession>A0A9E6R8L8</accession>
<sequence length="670" mass="74324">MSETIKTIRIHPGIGIARLGNSDEFFVGPEAPGLVVDPGGKGGPGPNGGSYRDADARLKRQAQRYRVYGYDADGKVVAELTKQSDLVQSLRWRVHVRNMKAANYAFQGAYLFDPDKLRNPSVQPGKKPIERDKLIIDPGVHTISSGEAGPVVMKGDVFVDVEKSKLPGELRFVGFTPKDPSQEVEVTYEAARDIELGQLRLDDGDRLLFVPAGGKGECVTTPKVALSNPSETHSPPNGPDGGRNPLTNQFAYFNVPGWWDDTCGGEIDVTVTLKDGTVLSTRDGVTSAADEGARNARAGAWIVTAPPKFSPYMLHVVSILDRVYEAFPEAYPHASRKTNFYRDVYPVFAKAVNYGWVSAEAAGVKPETKDAAHGPRQPGNLLNDRYMAAFTDPTEKSRSMRQMIYNLMRRAPGKRGRLVDSLQPPPPQRPTTWKDEEFKREEEDYKMPKLWGTGGKPAQNEETGFDLPDQFLSLTDWQLNHLKEWADGNFEVGEPVRPVALDELPLADQPHALDASALEPTIGGGFHPGIEFPYLILYRENFAEAFRVAGGVEPGSVAAYMSSPWQGDFWSCDTAWWPTQRPDVVFEYDRATQTRTYKEWFRGYDESGEPLSSDDGYQQMAYAWPKLGMVLPLRTEDGGFLKDNGQMVFVEHERDPALNRPPQAKSPPAK</sequence>
<dbReference type="AlphaFoldDB" id="A0A9E6R8L8"/>
<dbReference type="Pfam" id="PF17990">
    <property type="entry name" value="LodA_N"/>
    <property type="match status" value="1"/>
</dbReference>
<dbReference type="InterPro" id="IPR033798">
    <property type="entry name" value="LodA-like"/>
</dbReference>
<dbReference type="EMBL" id="CP081869">
    <property type="protein sequence ID" value="QZN98838.1"/>
    <property type="molecule type" value="Genomic_DNA"/>
</dbReference>
<organism evidence="4 5">
    <name type="scientific">Chenggangzhangella methanolivorans</name>
    <dbReference type="NCBI Taxonomy" id="1437009"/>
    <lineage>
        <taxon>Bacteria</taxon>
        <taxon>Pseudomonadati</taxon>
        <taxon>Pseudomonadota</taxon>
        <taxon>Alphaproteobacteria</taxon>
        <taxon>Hyphomicrobiales</taxon>
        <taxon>Methylopilaceae</taxon>
        <taxon>Chenggangzhangella</taxon>
    </lineage>
</organism>
<reference evidence="4" key="1">
    <citation type="submission" date="2021-08" db="EMBL/GenBank/DDBJ databases">
        <authorList>
            <person name="Zhang H."/>
            <person name="Xu M."/>
            <person name="Yu Z."/>
            <person name="Yang L."/>
            <person name="Cai Y."/>
        </authorList>
    </citation>
    <scope>NUCLEOTIDE SEQUENCE</scope>
    <source>
        <strain evidence="4">CHL1</strain>
    </source>
</reference>
<dbReference type="CDD" id="cd14730">
    <property type="entry name" value="LodA_like"/>
    <property type="match status" value="1"/>
</dbReference>
<evidence type="ECO:0000313" key="5">
    <source>
        <dbReference type="Proteomes" id="UP000825701"/>
    </source>
</evidence>
<proteinExistence type="predicted"/>
<gene>
    <name evidence="4" type="ORF">K6K41_18105</name>
</gene>
<feature type="domain" description="L-lysine epsilon oxidase C-terminal" evidence="3">
    <location>
        <begin position="466"/>
        <end position="586"/>
    </location>
</feature>
<evidence type="ECO:0000259" key="2">
    <source>
        <dbReference type="Pfam" id="PF17990"/>
    </source>
</evidence>
<keyword evidence="5" id="KW-1185">Reference proteome</keyword>
<dbReference type="Proteomes" id="UP000825701">
    <property type="component" value="Chromosome"/>
</dbReference>
<dbReference type="InterPro" id="IPR041173">
    <property type="entry name" value="LodA_C"/>
</dbReference>
<name>A0A9E6R8L8_9HYPH</name>
<evidence type="ECO:0000256" key="1">
    <source>
        <dbReference type="SAM" id="MobiDB-lite"/>
    </source>
</evidence>
<protein>
    <submittedName>
        <fullName evidence="4">LodA/GoxA family CTQ-dependent oxidase</fullName>
    </submittedName>
</protein>
<feature type="domain" description="L-Lysine epsilon oxidase N-terminal" evidence="2">
    <location>
        <begin position="11"/>
        <end position="281"/>
    </location>
</feature>